<keyword evidence="2" id="KW-1133">Transmembrane helix</keyword>
<evidence type="ECO:0000313" key="4">
    <source>
        <dbReference type="EMBL" id="QDZ17813.1"/>
    </source>
</evidence>
<feature type="transmembrane region" description="Helical" evidence="2">
    <location>
        <begin position="366"/>
        <end position="387"/>
    </location>
</feature>
<protein>
    <submittedName>
        <fullName evidence="4">Putative acyltransferase</fullName>
    </submittedName>
</protein>
<evidence type="ECO:0000259" key="3">
    <source>
        <dbReference type="Pfam" id="PF01757"/>
    </source>
</evidence>
<dbReference type="InterPro" id="IPR002656">
    <property type="entry name" value="Acyl_transf_3_dom"/>
</dbReference>
<feature type="transmembrane region" description="Helical" evidence="2">
    <location>
        <begin position="329"/>
        <end position="354"/>
    </location>
</feature>
<dbReference type="GO" id="GO:0016747">
    <property type="term" value="F:acyltransferase activity, transferring groups other than amino-acyl groups"/>
    <property type="evidence" value="ECO:0007669"/>
    <property type="project" value="InterPro"/>
</dbReference>
<organism evidence="4 5">
    <name type="scientific">Chloropicon primus</name>
    <dbReference type="NCBI Taxonomy" id="1764295"/>
    <lineage>
        <taxon>Eukaryota</taxon>
        <taxon>Viridiplantae</taxon>
        <taxon>Chlorophyta</taxon>
        <taxon>Chloropicophyceae</taxon>
        <taxon>Chloropicales</taxon>
        <taxon>Chloropicaceae</taxon>
        <taxon>Chloropicon</taxon>
    </lineage>
</organism>
<feature type="transmembrane region" description="Helical" evidence="2">
    <location>
        <begin position="477"/>
        <end position="505"/>
    </location>
</feature>
<feature type="transmembrane region" description="Helical" evidence="2">
    <location>
        <begin position="193"/>
        <end position="214"/>
    </location>
</feature>
<feature type="transmembrane region" description="Helical" evidence="2">
    <location>
        <begin position="433"/>
        <end position="457"/>
    </location>
</feature>
<reference evidence="4 5" key="1">
    <citation type="submission" date="2018-07" db="EMBL/GenBank/DDBJ databases">
        <title>The complete nuclear genome of the prasinophyte Chloropicon primus (CCMP1205).</title>
        <authorList>
            <person name="Pombert J.-F."/>
            <person name="Otis C."/>
            <person name="Turmel M."/>
            <person name="Lemieux C."/>
        </authorList>
    </citation>
    <scope>NUCLEOTIDE SEQUENCE [LARGE SCALE GENOMIC DNA]</scope>
    <source>
        <strain evidence="4 5">CCMP1205</strain>
    </source>
</reference>
<dbReference type="PANTHER" id="PTHR11161:SF0">
    <property type="entry name" value="O-ACYLTRANSFERASE LIKE PROTEIN"/>
    <property type="match status" value="1"/>
</dbReference>
<feature type="region of interest" description="Disordered" evidence="1">
    <location>
        <begin position="28"/>
        <end position="66"/>
    </location>
</feature>
<gene>
    <name evidence="4" type="ORF">A3770_01p03310</name>
</gene>
<feature type="transmembrane region" description="Helical" evidence="2">
    <location>
        <begin position="146"/>
        <end position="164"/>
    </location>
</feature>
<keyword evidence="4" id="KW-0012">Acyltransferase</keyword>
<dbReference type="AlphaFoldDB" id="A0A5B8MBS2"/>
<dbReference type="Pfam" id="PF01757">
    <property type="entry name" value="Acyl_transf_3"/>
    <property type="match status" value="1"/>
</dbReference>
<dbReference type="PANTHER" id="PTHR11161">
    <property type="entry name" value="O-ACYLTRANSFERASE"/>
    <property type="match status" value="1"/>
</dbReference>
<dbReference type="OrthoDB" id="443017at2759"/>
<keyword evidence="2" id="KW-0812">Transmembrane</keyword>
<evidence type="ECO:0000313" key="5">
    <source>
        <dbReference type="Proteomes" id="UP000316726"/>
    </source>
</evidence>
<dbReference type="Proteomes" id="UP000316726">
    <property type="component" value="Chromosome 1"/>
</dbReference>
<feature type="domain" description="Acyltransferase 3" evidence="3">
    <location>
        <begin position="100"/>
        <end position="499"/>
    </location>
</feature>
<evidence type="ECO:0000256" key="1">
    <source>
        <dbReference type="SAM" id="MobiDB-lite"/>
    </source>
</evidence>
<keyword evidence="5" id="KW-1185">Reference proteome</keyword>
<feature type="compositionally biased region" description="Basic and acidic residues" evidence="1">
    <location>
        <begin position="28"/>
        <end position="41"/>
    </location>
</feature>
<dbReference type="InterPro" id="IPR052728">
    <property type="entry name" value="O2_lipid_transport_reg"/>
</dbReference>
<keyword evidence="4" id="KW-0808">Transferase</keyword>
<sequence>MTAVDEGDEGMATSCCDTRELPRLEAVEIDGHDAGKEEPLRKRSTPRSVLAYPGKGSGSGSGSGRQASLRRRLGSAWARNWGSVWRRSPKTHSISRSFVLDGLRALAVLWVIAFHVMVMVVTDGLSPLVSRLVSFWPAQIAFNGDMGVDVFFTLSGYLIGRILLKEMVAGFQRGVRGTLASLCTFYVRRWLRIFPMLVTAIVLTIAANEISLAVNGGKNFSQFDFVSGNKCTDFGEVWPMLLFVNNYVGDFQCLVQTWSVAVEVQMYLVSPLIIWLVFSFKARRPRRFCYAALFFLSGINIATNAYMLYVTQKGELFHFIPQTKVDGNGILPLSYVATWTRYSPYVSGVTVSLMQWEEVEIRLPRAALCTLDVLTLLVLGSLLFLGAGTNYLTYQTSPALAQVLALGGRWIFGWGIAYFIFMCNRGRLRAFNAILSVSFWYPIAVLSYGAYLLHLIWTTFVKGVDDFRAISPLKSIWVSWSVFNWDFTVCVLFSFLSALITYLLVEKPLMNVRPTVRFASQPAA</sequence>
<feature type="transmembrane region" description="Helical" evidence="2">
    <location>
        <begin position="105"/>
        <end position="126"/>
    </location>
</feature>
<feature type="transmembrane region" description="Helical" evidence="2">
    <location>
        <begin position="258"/>
        <end position="278"/>
    </location>
</feature>
<name>A0A5B8MBS2_9CHLO</name>
<feature type="transmembrane region" description="Helical" evidence="2">
    <location>
        <begin position="399"/>
        <end position="421"/>
    </location>
</feature>
<accession>A0A5B8MBS2</accession>
<proteinExistence type="predicted"/>
<feature type="transmembrane region" description="Helical" evidence="2">
    <location>
        <begin position="290"/>
        <end position="309"/>
    </location>
</feature>
<dbReference type="EMBL" id="CP031034">
    <property type="protein sequence ID" value="QDZ17813.1"/>
    <property type="molecule type" value="Genomic_DNA"/>
</dbReference>
<evidence type="ECO:0000256" key="2">
    <source>
        <dbReference type="SAM" id="Phobius"/>
    </source>
</evidence>
<keyword evidence="2" id="KW-0472">Membrane</keyword>